<feature type="compositionally biased region" description="Gly residues" evidence="6">
    <location>
        <begin position="942"/>
        <end position="958"/>
    </location>
</feature>
<dbReference type="InterPro" id="IPR000432">
    <property type="entry name" value="DNA_mismatch_repair_MutS_C"/>
</dbReference>
<feature type="compositionally biased region" description="Acidic residues" evidence="6">
    <location>
        <begin position="1161"/>
        <end position="1174"/>
    </location>
</feature>
<dbReference type="GO" id="GO:0005524">
    <property type="term" value="F:ATP binding"/>
    <property type="evidence" value="ECO:0007669"/>
    <property type="project" value="UniProtKB-KW"/>
</dbReference>
<dbReference type="AlphaFoldDB" id="A0A835W9I5"/>
<reference evidence="8" key="1">
    <citation type="journal article" date="2020" name="bioRxiv">
        <title>Comparative genomics of Chlamydomonas.</title>
        <authorList>
            <person name="Craig R.J."/>
            <person name="Hasan A.R."/>
            <person name="Ness R.W."/>
            <person name="Keightley P.D."/>
        </authorList>
    </citation>
    <scope>NUCLEOTIDE SEQUENCE</scope>
    <source>
        <strain evidence="8">SAG 7.73</strain>
    </source>
</reference>
<dbReference type="GO" id="GO:0140664">
    <property type="term" value="F:ATP-dependent DNA damage sensor activity"/>
    <property type="evidence" value="ECO:0007669"/>
    <property type="project" value="InterPro"/>
</dbReference>
<dbReference type="PANTHER" id="PTHR11361">
    <property type="entry name" value="DNA MISMATCH REPAIR PROTEIN MUTS FAMILY MEMBER"/>
    <property type="match status" value="1"/>
</dbReference>
<evidence type="ECO:0000259" key="7">
    <source>
        <dbReference type="PROSITE" id="PS00486"/>
    </source>
</evidence>
<dbReference type="PANTHER" id="PTHR11361:SF34">
    <property type="entry name" value="DNA MISMATCH REPAIR PROTEIN MSH1, MITOCHONDRIAL"/>
    <property type="match status" value="1"/>
</dbReference>
<feature type="compositionally biased region" description="Acidic residues" evidence="6">
    <location>
        <begin position="551"/>
        <end position="563"/>
    </location>
</feature>
<keyword evidence="2" id="KW-0547">Nucleotide-binding</keyword>
<evidence type="ECO:0000256" key="5">
    <source>
        <dbReference type="ARBA" id="ARBA00023204"/>
    </source>
</evidence>
<dbReference type="Gene3D" id="3.40.50.300">
    <property type="entry name" value="P-loop containing nucleotide triphosphate hydrolases"/>
    <property type="match status" value="1"/>
</dbReference>
<keyword evidence="4" id="KW-0238">DNA-binding</keyword>
<keyword evidence="3" id="KW-0067">ATP-binding</keyword>
<dbReference type="SUPFAM" id="SSF48334">
    <property type="entry name" value="DNA repair protein MutS, domain III"/>
    <property type="match status" value="1"/>
</dbReference>
<feature type="domain" description="DNA mismatch repair proteins mutS family" evidence="7">
    <location>
        <begin position="994"/>
        <end position="1010"/>
    </location>
</feature>
<dbReference type="Gene3D" id="1.10.1420.10">
    <property type="match status" value="1"/>
</dbReference>
<gene>
    <name evidence="8" type="ORF">HXX76_003143</name>
</gene>
<dbReference type="InterPro" id="IPR036187">
    <property type="entry name" value="DNA_mismatch_repair_MutS_sf"/>
</dbReference>
<dbReference type="Pfam" id="PF05192">
    <property type="entry name" value="MutS_III"/>
    <property type="match status" value="1"/>
</dbReference>
<evidence type="ECO:0000256" key="3">
    <source>
        <dbReference type="ARBA" id="ARBA00022840"/>
    </source>
</evidence>
<evidence type="ECO:0000256" key="4">
    <source>
        <dbReference type="ARBA" id="ARBA00023125"/>
    </source>
</evidence>
<dbReference type="Pfam" id="PF00488">
    <property type="entry name" value="MutS_V"/>
    <property type="match status" value="2"/>
</dbReference>
<organism evidence="8 9">
    <name type="scientific">Chlamydomonas incerta</name>
    <dbReference type="NCBI Taxonomy" id="51695"/>
    <lineage>
        <taxon>Eukaryota</taxon>
        <taxon>Viridiplantae</taxon>
        <taxon>Chlorophyta</taxon>
        <taxon>core chlorophytes</taxon>
        <taxon>Chlorophyceae</taxon>
        <taxon>CS clade</taxon>
        <taxon>Chlamydomonadales</taxon>
        <taxon>Chlamydomonadaceae</taxon>
        <taxon>Chlamydomonas</taxon>
    </lineage>
</organism>
<dbReference type="EMBL" id="JAEHOC010000005">
    <property type="protein sequence ID" value="KAG2441521.1"/>
    <property type="molecule type" value="Genomic_DNA"/>
</dbReference>
<evidence type="ECO:0000313" key="9">
    <source>
        <dbReference type="Proteomes" id="UP000650467"/>
    </source>
</evidence>
<dbReference type="SMART" id="SM00534">
    <property type="entry name" value="MUTSac"/>
    <property type="match status" value="1"/>
</dbReference>
<keyword evidence="5" id="KW-0234">DNA repair</keyword>
<comment type="similarity">
    <text evidence="1">Belongs to the DNA mismatch repair MutS family.</text>
</comment>
<feature type="compositionally biased region" description="Low complexity" evidence="6">
    <location>
        <begin position="717"/>
        <end position="729"/>
    </location>
</feature>
<feature type="region of interest" description="Disordered" evidence="6">
    <location>
        <begin position="847"/>
        <end position="881"/>
    </location>
</feature>
<comment type="caution">
    <text evidence="8">The sequence shown here is derived from an EMBL/GenBank/DDBJ whole genome shotgun (WGS) entry which is preliminary data.</text>
</comment>
<name>A0A835W9I5_CHLIN</name>
<dbReference type="GO" id="GO:0005739">
    <property type="term" value="C:mitochondrion"/>
    <property type="evidence" value="ECO:0007669"/>
    <property type="project" value="TreeGrafter"/>
</dbReference>
<dbReference type="GO" id="GO:0006298">
    <property type="term" value="P:mismatch repair"/>
    <property type="evidence" value="ECO:0007669"/>
    <property type="project" value="InterPro"/>
</dbReference>
<dbReference type="InterPro" id="IPR007696">
    <property type="entry name" value="DNA_mismatch_repair_MutS_core"/>
</dbReference>
<dbReference type="Proteomes" id="UP000650467">
    <property type="component" value="Unassembled WGS sequence"/>
</dbReference>
<feature type="region of interest" description="Disordered" evidence="6">
    <location>
        <begin position="546"/>
        <end position="610"/>
    </location>
</feature>
<keyword evidence="9" id="KW-1185">Reference proteome</keyword>
<dbReference type="SMART" id="SM00533">
    <property type="entry name" value="MUTSd"/>
    <property type="match status" value="1"/>
</dbReference>
<evidence type="ECO:0000256" key="6">
    <source>
        <dbReference type="SAM" id="MobiDB-lite"/>
    </source>
</evidence>
<evidence type="ECO:0000256" key="1">
    <source>
        <dbReference type="ARBA" id="ARBA00006271"/>
    </source>
</evidence>
<proteinExistence type="inferred from homology"/>
<feature type="compositionally biased region" description="Gly residues" evidence="6">
    <location>
        <begin position="706"/>
        <end position="716"/>
    </location>
</feature>
<evidence type="ECO:0000256" key="2">
    <source>
        <dbReference type="ARBA" id="ARBA00022741"/>
    </source>
</evidence>
<sequence>MAAATAAAPAAADELLPSRRQRPAEAAARVAAAVIENRAREVGLAVLDAERLSLRLTQFIEPGRSYAVTAMLLEMVGATDVVVVAAVEAGGGGGWRHGGGGGGTAAFHEAGLNRTVAGWAAAPPAADGGSGGGGGFDMHLMPRSCFDDTQARRGGLWADGWVTRPLMGGGRLLSVYATPESAAALQLHSAAAASGGGGGGGGVAGAAAASRTLQYLAMGASGALLHWALGPEAVHSALAGDGNDGGGGGAYGGGGRGWRSRRCGGAAVLGNPFGATVAAGAAAPPPPPPLALRRGCLRLEALEAGLYMRGLTGPGGLAEALEVVGGGASLQRLLGAGVRTRAGARLLRSSLLQPLADVASLDMRYDTVGELMADGGRLAFDAGQVLSQLPPDLDRMCYSLAAAGLAAAAGGGGGGGGRGGRGIGGLVQALLLLRGVLALTEPLAEALEGACSPLLAAVVANCRNPQLGRLRASIDQVLDEEAAAATARGAPFVSRVQQCFAVRLPAGGGGGGSGGGGGGGAAAATAATAAARGAGATDVQMRDVLLGDGGSECEDGGEGEGEGAEAAAAAGLLRRRTQAWRQGQQQPQGAAGAGPAAAGRAGAAPDADGGEGEAAVAAASAAAAAVTDEYGGLLAVARGCLCRLTEAVHELGQRYGEQWGLPLKVSYSGRKGFFLTLNQQPGGPARRCGGGGGGGGGTDAGAAAAGPGGGGPGGGRRPQAPHQQHHQQQPLPPELLVLERRGRGTLVLTTHELNALNSRLREAMNDCLLLTRQLLEAVVAGAVGGAMPALQRLTDSVALLDMLVGFAAVAAPDGPLGPCCRPQLRPGGPLAIVQGRHPLLQAAANGAFRPPRSAGRTTPAPHGPPPPAPQPNDTFLSPASAPLHLVTGPNMSGKSTYLQQVGLLVVLAQAGCWVPAAHCCLPPFTALLGRLGTAAQLAGGGGGGGAGGGGGGGGGAGPLGASWAPEDDLESGRSSFLTEMQDAAHVLSAAGPRSLVLLDELGRGTSTADGVGLAWAIAEELLARGSPCLLATHFRQLAELAVLYPAARVWKLQVDTSGGELDFTWLLQPAAALDYCHYGLLLAAAAGLPEEVVGEARRVAALLEDGERRRLELCAAASADWAAAAAICSRLVLLVQQWRSSHGDRAPGAVAAVCGGAGDGAGDDDGNEDEDGDGQAEAARKRRRLEEEAEAELAALLEELRGIGEAALQLSPGHAEAG</sequence>
<protein>
    <recommendedName>
        <fullName evidence="7">DNA mismatch repair proteins mutS family domain-containing protein</fullName>
    </recommendedName>
</protein>
<dbReference type="InterPro" id="IPR045076">
    <property type="entry name" value="MutS"/>
</dbReference>
<dbReference type="GO" id="GO:0043504">
    <property type="term" value="P:mitochondrial DNA repair"/>
    <property type="evidence" value="ECO:0007669"/>
    <property type="project" value="TreeGrafter"/>
</dbReference>
<dbReference type="GO" id="GO:0030983">
    <property type="term" value="F:mismatched DNA binding"/>
    <property type="evidence" value="ECO:0007669"/>
    <property type="project" value="InterPro"/>
</dbReference>
<feature type="region of interest" description="Disordered" evidence="6">
    <location>
        <begin position="1156"/>
        <end position="1184"/>
    </location>
</feature>
<dbReference type="PROSITE" id="PS00486">
    <property type="entry name" value="DNA_MISMATCH_REPAIR_2"/>
    <property type="match status" value="1"/>
</dbReference>
<feature type="region of interest" description="Disordered" evidence="6">
    <location>
        <begin position="678"/>
        <end position="731"/>
    </location>
</feature>
<evidence type="ECO:0000313" key="8">
    <source>
        <dbReference type="EMBL" id="KAG2441521.1"/>
    </source>
</evidence>
<accession>A0A835W9I5</accession>
<dbReference type="OrthoDB" id="276261at2759"/>
<feature type="region of interest" description="Disordered" evidence="6">
    <location>
        <begin position="942"/>
        <end position="970"/>
    </location>
</feature>
<dbReference type="InterPro" id="IPR027417">
    <property type="entry name" value="P-loop_NTPase"/>
</dbReference>
<feature type="compositionally biased region" description="Low complexity" evidence="6">
    <location>
        <begin position="579"/>
        <end position="610"/>
    </location>
</feature>
<dbReference type="SUPFAM" id="SSF52540">
    <property type="entry name" value="P-loop containing nucleoside triphosphate hydrolases"/>
    <property type="match status" value="1"/>
</dbReference>
<dbReference type="GO" id="GO:0005634">
    <property type="term" value="C:nucleus"/>
    <property type="evidence" value="ECO:0007669"/>
    <property type="project" value="TreeGrafter"/>
</dbReference>
<feature type="compositionally biased region" description="Pro residues" evidence="6">
    <location>
        <begin position="861"/>
        <end position="870"/>
    </location>
</feature>
<feature type="compositionally biased region" description="Gly residues" evidence="6">
    <location>
        <begin position="688"/>
        <end position="699"/>
    </location>
</feature>
<keyword evidence="5" id="KW-0227">DNA damage</keyword>